<proteinExistence type="predicted"/>
<reference evidence="2" key="1">
    <citation type="submission" date="2020-05" db="EMBL/GenBank/DDBJ databases">
        <authorList>
            <person name="Chiriac C."/>
            <person name="Salcher M."/>
            <person name="Ghai R."/>
            <person name="Kavagutti S V."/>
        </authorList>
    </citation>
    <scope>NUCLEOTIDE SEQUENCE</scope>
</reference>
<dbReference type="EMBL" id="CAFAAV010000268">
    <property type="protein sequence ID" value="CAB4834689.1"/>
    <property type="molecule type" value="Genomic_DNA"/>
</dbReference>
<feature type="compositionally biased region" description="Basic residues" evidence="1">
    <location>
        <begin position="38"/>
        <end position="50"/>
    </location>
</feature>
<evidence type="ECO:0000256" key="1">
    <source>
        <dbReference type="SAM" id="MobiDB-lite"/>
    </source>
</evidence>
<evidence type="ECO:0000313" key="2">
    <source>
        <dbReference type="EMBL" id="CAB4834689.1"/>
    </source>
</evidence>
<organism evidence="2">
    <name type="scientific">freshwater metagenome</name>
    <dbReference type="NCBI Taxonomy" id="449393"/>
    <lineage>
        <taxon>unclassified sequences</taxon>
        <taxon>metagenomes</taxon>
        <taxon>ecological metagenomes</taxon>
    </lineage>
</organism>
<feature type="compositionally biased region" description="Basic residues" evidence="1">
    <location>
        <begin position="112"/>
        <end position="121"/>
    </location>
</feature>
<feature type="compositionally biased region" description="Basic and acidic residues" evidence="1">
    <location>
        <begin position="70"/>
        <end position="79"/>
    </location>
</feature>
<protein>
    <submittedName>
        <fullName evidence="2">Unannotated protein</fullName>
    </submittedName>
</protein>
<feature type="region of interest" description="Disordered" evidence="1">
    <location>
        <begin position="25"/>
        <end position="200"/>
    </location>
</feature>
<sequence>MARQPGCGDRGARQVACPVLALQAARAGQRGPGELPGHRHHAVHQHHPPRIRAVVPGRRTHRASNPPLHPLERGGHRGASEQAGRRNRRPPQHVRQLRQPVRDRLQPLLPRQGRRHRRRPRVLPGACRPRRVCPRIPRAPAGGIRPGELPPRDRSRREGSLQLPTPASDARVLGVSHRQHGPRPDHRALPGALQPLHAEP</sequence>
<gene>
    <name evidence="2" type="ORF">UFOPK3099_02579</name>
    <name evidence="3" type="ORF">UFOPK3931_01071</name>
</gene>
<accession>A0A6J7ARR8</accession>
<evidence type="ECO:0000313" key="3">
    <source>
        <dbReference type="EMBL" id="CAB4984993.1"/>
    </source>
</evidence>
<dbReference type="AlphaFoldDB" id="A0A6J7ARR8"/>
<feature type="compositionally biased region" description="Basic residues" evidence="1">
    <location>
        <begin position="85"/>
        <end position="96"/>
    </location>
</feature>
<name>A0A6J7ARR8_9ZZZZ</name>
<feature type="compositionally biased region" description="Basic and acidic residues" evidence="1">
    <location>
        <begin position="150"/>
        <end position="159"/>
    </location>
</feature>
<dbReference type="EMBL" id="CAFBOL010000021">
    <property type="protein sequence ID" value="CAB4984993.1"/>
    <property type="molecule type" value="Genomic_DNA"/>
</dbReference>